<protein>
    <submittedName>
        <fullName evidence="2">Uncharacterized protein</fullName>
    </submittedName>
</protein>
<proteinExistence type="predicted"/>
<comment type="caution">
    <text evidence="2">The sequence shown here is derived from an EMBL/GenBank/DDBJ whole genome shotgun (WGS) entry which is preliminary data.</text>
</comment>
<evidence type="ECO:0000313" key="3">
    <source>
        <dbReference type="Proteomes" id="UP001231189"/>
    </source>
</evidence>
<name>A0AAD8R2Q5_LOLMU</name>
<dbReference type="Proteomes" id="UP001231189">
    <property type="component" value="Unassembled WGS sequence"/>
</dbReference>
<organism evidence="2 3">
    <name type="scientific">Lolium multiflorum</name>
    <name type="common">Italian ryegrass</name>
    <name type="synonym">Lolium perenne subsp. multiflorum</name>
    <dbReference type="NCBI Taxonomy" id="4521"/>
    <lineage>
        <taxon>Eukaryota</taxon>
        <taxon>Viridiplantae</taxon>
        <taxon>Streptophyta</taxon>
        <taxon>Embryophyta</taxon>
        <taxon>Tracheophyta</taxon>
        <taxon>Spermatophyta</taxon>
        <taxon>Magnoliopsida</taxon>
        <taxon>Liliopsida</taxon>
        <taxon>Poales</taxon>
        <taxon>Poaceae</taxon>
        <taxon>BOP clade</taxon>
        <taxon>Pooideae</taxon>
        <taxon>Poodae</taxon>
        <taxon>Poeae</taxon>
        <taxon>Poeae Chloroplast Group 2 (Poeae type)</taxon>
        <taxon>Loliodinae</taxon>
        <taxon>Loliinae</taxon>
        <taxon>Lolium</taxon>
    </lineage>
</organism>
<keyword evidence="3" id="KW-1185">Reference proteome</keyword>
<sequence length="201" mass="22124">MVKEGANLHACEEGDDPHTAIFPAAIFGSWGFFIRTAGGECRLGLSGRFLRSGPPYTTNWWPVTTRPRLSAPPWRASWRLPKCSASQETAKALATKVKDMEGELARLRRLEANHLTELNNVKQVEQEKVDNLNQRLGEVDEKCQKLSSDMPAQSKALTEMAKRWVEDISALDHGLAAAFPETQVAALAAAGRAQDERRAAG</sequence>
<feature type="coiled-coil region" evidence="1">
    <location>
        <begin position="90"/>
        <end position="149"/>
    </location>
</feature>
<evidence type="ECO:0000313" key="2">
    <source>
        <dbReference type="EMBL" id="KAK1613800.1"/>
    </source>
</evidence>
<keyword evidence="1" id="KW-0175">Coiled coil</keyword>
<reference evidence="2" key="1">
    <citation type="submission" date="2023-07" db="EMBL/GenBank/DDBJ databases">
        <title>A chromosome-level genome assembly of Lolium multiflorum.</title>
        <authorList>
            <person name="Chen Y."/>
            <person name="Copetti D."/>
            <person name="Kolliker R."/>
            <person name="Studer B."/>
        </authorList>
    </citation>
    <scope>NUCLEOTIDE SEQUENCE</scope>
    <source>
        <strain evidence="2">02402/16</strain>
        <tissue evidence="2">Leaf</tissue>
    </source>
</reference>
<dbReference type="EMBL" id="JAUUTY010000006">
    <property type="protein sequence ID" value="KAK1613800.1"/>
    <property type="molecule type" value="Genomic_DNA"/>
</dbReference>
<gene>
    <name evidence="2" type="ORF">QYE76_019317</name>
</gene>
<accession>A0AAD8R2Q5</accession>
<dbReference type="AlphaFoldDB" id="A0AAD8R2Q5"/>
<evidence type="ECO:0000256" key="1">
    <source>
        <dbReference type="SAM" id="Coils"/>
    </source>
</evidence>